<protein>
    <submittedName>
        <fullName evidence="1">Uncharacterized protein</fullName>
    </submittedName>
</protein>
<sequence>MFKMSGKIASMLNHRASSVDIKGIYWQLGTAIRVCCALCTM</sequence>
<reference evidence="1" key="1">
    <citation type="submission" date="2014-11" db="EMBL/GenBank/DDBJ databases">
        <authorList>
            <person name="Amaro Gonzalez C."/>
        </authorList>
    </citation>
    <scope>NUCLEOTIDE SEQUENCE</scope>
</reference>
<name>A0A0E9PEM0_ANGAN</name>
<accession>A0A0E9PEM0</accession>
<evidence type="ECO:0000313" key="1">
    <source>
        <dbReference type="EMBL" id="JAH02969.1"/>
    </source>
</evidence>
<reference evidence="1" key="2">
    <citation type="journal article" date="2015" name="Fish Shellfish Immunol.">
        <title>Early steps in the European eel (Anguilla anguilla)-Vibrio vulnificus interaction in the gills: Role of the RtxA13 toxin.</title>
        <authorList>
            <person name="Callol A."/>
            <person name="Pajuelo D."/>
            <person name="Ebbesson L."/>
            <person name="Teles M."/>
            <person name="MacKenzie S."/>
            <person name="Amaro C."/>
        </authorList>
    </citation>
    <scope>NUCLEOTIDE SEQUENCE</scope>
</reference>
<proteinExistence type="predicted"/>
<dbReference type="EMBL" id="GBXM01105608">
    <property type="protein sequence ID" value="JAH02969.1"/>
    <property type="molecule type" value="Transcribed_RNA"/>
</dbReference>
<dbReference type="AlphaFoldDB" id="A0A0E9PEM0"/>
<organism evidence="1">
    <name type="scientific">Anguilla anguilla</name>
    <name type="common">European freshwater eel</name>
    <name type="synonym">Muraena anguilla</name>
    <dbReference type="NCBI Taxonomy" id="7936"/>
    <lineage>
        <taxon>Eukaryota</taxon>
        <taxon>Metazoa</taxon>
        <taxon>Chordata</taxon>
        <taxon>Craniata</taxon>
        <taxon>Vertebrata</taxon>
        <taxon>Euteleostomi</taxon>
        <taxon>Actinopterygii</taxon>
        <taxon>Neopterygii</taxon>
        <taxon>Teleostei</taxon>
        <taxon>Anguilliformes</taxon>
        <taxon>Anguillidae</taxon>
        <taxon>Anguilla</taxon>
    </lineage>
</organism>